<sequence>MTPYATVTYRPNPSLPADTDVSVAGEFSNWEPVALRHDAPRQLWTGNIPLACADKNYMYKFIVNGDWILASDGRAVVSDESGLQNHVLRAIEDIQELEDTPSPQSPYLSSTGDLTPATTSDEKEATDDSVLVKEQENEPVETAADELVEGIQHDMPELKSAEAGNLELEIEKSNEAEPNEKDVSSIQTLEMKPEASNRTSATEKPHEAKASQVSPEESENQKSSKSEIESKPIKNSEKVDSLTVSENKPAESESAHHVPEVVKKPTKQDQSTTATESEFTSEPVNASKPASVSISEVHDLHVQDSAKPVPLSFASSPQVPVTPVEEVREIYQMLSSDESSPSSSENEALSIHGEPSALVPRVPGAPDFMAYFLKFYHVVILGFFGYTMQAFRKIGDVFH</sequence>
<feature type="compositionally biased region" description="Basic and acidic residues" evidence="1">
    <location>
        <begin position="219"/>
        <end position="240"/>
    </location>
</feature>
<evidence type="ECO:0000313" key="5">
    <source>
        <dbReference type="Proteomes" id="UP000095009"/>
    </source>
</evidence>
<evidence type="ECO:0000313" key="4">
    <source>
        <dbReference type="EMBL" id="ODQ64260.1"/>
    </source>
</evidence>
<dbReference type="SUPFAM" id="SSF81296">
    <property type="entry name" value="E set domains"/>
    <property type="match status" value="1"/>
</dbReference>
<evidence type="ECO:0000259" key="3">
    <source>
        <dbReference type="Pfam" id="PF16561"/>
    </source>
</evidence>
<keyword evidence="2" id="KW-0812">Transmembrane</keyword>
<feature type="compositionally biased region" description="Basic and acidic residues" evidence="1">
    <location>
        <begin position="191"/>
        <end position="209"/>
    </location>
</feature>
<gene>
    <name evidence="4" type="ORF">NADFUDRAFT_83803</name>
</gene>
<protein>
    <recommendedName>
        <fullName evidence="3">AMP-activated protein kinase glycogen-binding domain-containing protein</fullName>
    </recommendedName>
</protein>
<feature type="region of interest" description="Disordered" evidence="1">
    <location>
        <begin position="96"/>
        <end position="141"/>
    </location>
</feature>
<feature type="domain" description="AMP-activated protein kinase glycogen-binding" evidence="3">
    <location>
        <begin position="20"/>
        <end position="89"/>
    </location>
</feature>
<dbReference type="InterPro" id="IPR013783">
    <property type="entry name" value="Ig-like_fold"/>
</dbReference>
<organism evidence="4 5">
    <name type="scientific">Nadsonia fulvescens var. elongata DSM 6958</name>
    <dbReference type="NCBI Taxonomy" id="857566"/>
    <lineage>
        <taxon>Eukaryota</taxon>
        <taxon>Fungi</taxon>
        <taxon>Dikarya</taxon>
        <taxon>Ascomycota</taxon>
        <taxon>Saccharomycotina</taxon>
        <taxon>Dipodascomycetes</taxon>
        <taxon>Dipodascales</taxon>
        <taxon>Dipodascales incertae sedis</taxon>
        <taxon>Nadsonia</taxon>
    </lineage>
</organism>
<keyword evidence="2" id="KW-1133">Transmembrane helix</keyword>
<evidence type="ECO:0000256" key="1">
    <source>
        <dbReference type="SAM" id="MobiDB-lite"/>
    </source>
</evidence>
<keyword evidence="5" id="KW-1185">Reference proteome</keyword>
<feature type="region of interest" description="Disordered" evidence="1">
    <location>
        <begin position="169"/>
        <end position="292"/>
    </location>
</feature>
<dbReference type="Pfam" id="PF16561">
    <property type="entry name" value="AMPK1_CBM"/>
    <property type="match status" value="1"/>
</dbReference>
<feature type="compositionally biased region" description="Low complexity" evidence="1">
    <location>
        <begin position="271"/>
        <end position="282"/>
    </location>
</feature>
<name>A0A1E3PG19_9ASCO</name>
<accession>A0A1E3PG19</accession>
<dbReference type="Gene3D" id="2.60.40.10">
    <property type="entry name" value="Immunoglobulins"/>
    <property type="match status" value="1"/>
</dbReference>
<dbReference type="Proteomes" id="UP000095009">
    <property type="component" value="Unassembled WGS sequence"/>
</dbReference>
<dbReference type="CDD" id="cd02859">
    <property type="entry name" value="E_set_AMPKbeta_like_N"/>
    <property type="match status" value="1"/>
</dbReference>
<dbReference type="OrthoDB" id="4097056at2759"/>
<reference evidence="4 5" key="1">
    <citation type="journal article" date="2016" name="Proc. Natl. Acad. Sci. U.S.A.">
        <title>Comparative genomics of biotechnologically important yeasts.</title>
        <authorList>
            <person name="Riley R."/>
            <person name="Haridas S."/>
            <person name="Wolfe K.H."/>
            <person name="Lopes M.R."/>
            <person name="Hittinger C.T."/>
            <person name="Goeker M."/>
            <person name="Salamov A.A."/>
            <person name="Wisecaver J.H."/>
            <person name="Long T.M."/>
            <person name="Calvey C.H."/>
            <person name="Aerts A.L."/>
            <person name="Barry K.W."/>
            <person name="Choi C."/>
            <person name="Clum A."/>
            <person name="Coughlan A.Y."/>
            <person name="Deshpande S."/>
            <person name="Douglass A.P."/>
            <person name="Hanson S.J."/>
            <person name="Klenk H.-P."/>
            <person name="LaButti K.M."/>
            <person name="Lapidus A."/>
            <person name="Lindquist E.A."/>
            <person name="Lipzen A.M."/>
            <person name="Meier-Kolthoff J.P."/>
            <person name="Ohm R.A."/>
            <person name="Otillar R.P."/>
            <person name="Pangilinan J.L."/>
            <person name="Peng Y."/>
            <person name="Rokas A."/>
            <person name="Rosa C.A."/>
            <person name="Scheuner C."/>
            <person name="Sibirny A.A."/>
            <person name="Slot J.C."/>
            <person name="Stielow J.B."/>
            <person name="Sun H."/>
            <person name="Kurtzman C.P."/>
            <person name="Blackwell M."/>
            <person name="Grigoriev I.V."/>
            <person name="Jeffries T.W."/>
        </authorList>
    </citation>
    <scope>NUCLEOTIDE SEQUENCE [LARGE SCALE GENOMIC DNA]</scope>
    <source>
        <strain evidence="4 5">DSM 6958</strain>
    </source>
</reference>
<keyword evidence="2" id="KW-0472">Membrane</keyword>
<feature type="transmembrane region" description="Helical" evidence="2">
    <location>
        <begin position="368"/>
        <end position="386"/>
    </location>
</feature>
<feature type="compositionally biased region" description="Polar residues" evidence="1">
    <location>
        <begin position="101"/>
        <end position="119"/>
    </location>
</feature>
<dbReference type="AlphaFoldDB" id="A0A1E3PG19"/>
<evidence type="ECO:0000256" key="2">
    <source>
        <dbReference type="SAM" id="Phobius"/>
    </source>
</evidence>
<dbReference type="InterPro" id="IPR014756">
    <property type="entry name" value="Ig_E-set"/>
</dbReference>
<proteinExistence type="predicted"/>
<dbReference type="EMBL" id="KV454412">
    <property type="protein sequence ID" value="ODQ64260.1"/>
    <property type="molecule type" value="Genomic_DNA"/>
</dbReference>
<feature type="compositionally biased region" description="Basic and acidic residues" evidence="1">
    <location>
        <begin position="169"/>
        <end position="183"/>
    </location>
</feature>
<feature type="compositionally biased region" description="Basic and acidic residues" evidence="1">
    <location>
        <begin position="248"/>
        <end position="267"/>
    </location>
</feature>
<dbReference type="InterPro" id="IPR032640">
    <property type="entry name" value="AMPK1_CBM"/>
</dbReference>